<dbReference type="RefSeq" id="WP_068852886.1">
    <property type="nucleotide sequence ID" value="NZ_LYDR01000158.1"/>
</dbReference>
<reference evidence="2 3" key="1">
    <citation type="submission" date="2016-05" db="EMBL/GenBank/DDBJ databases">
        <title>Genomic and physiological characterization of Planctopirus sp. isolated from fresh water lake.</title>
        <authorList>
            <person name="Subhash Y."/>
            <person name="Ramana C."/>
        </authorList>
    </citation>
    <scope>NUCLEOTIDE SEQUENCE [LARGE SCALE GENOMIC DNA]</scope>
    <source>
        <strain evidence="2 3">JC280</strain>
    </source>
</reference>
<evidence type="ECO:0000313" key="3">
    <source>
        <dbReference type="Proteomes" id="UP000094828"/>
    </source>
</evidence>
<proteinExistence type="predicted"/>
<dbReference type="STRING" id="1841610.A6X21_13735"/>
<gene>
    <name evidence="2" type="ORF">A6X21_13735</name>
</gene>
<comment type="caution">
    <text evidence="2">The sequence shown here is derived from an EMBL/GenBank/DDBJ whole genome shotgun (WGS) entry which is preliminary data.</text>
</comment>
<dbReference type="AlphaFoldDB" id="A0A1C3E3W1"/>
<evidence type="ECO:0000256" key="1">
    <source>
        <dbReference type="SAM" id="MobiDB-lite"/>
    </source>
</evidence>
<keyword evidence="3" id="KW-1185">Reference proteome</keyword>
<dbReference type="EMBL" id="LYDR01000158">
    <property type="protein sequence ID" value="ODA27935.1"/>
    <property type="molecule type" value="Genomic_DNA"/>
</dbReference>
<dbReference type="Pfam" id="PF05991">
    <property type="entry name" value="NYN_YacP"/>
    <property type="match status" value="1"/>
</dbReference>
<feature type="region of interest" description="Disordered" evidence="1">
    <location>
        <begin position="186"/>
        <end position="220"/>
    </location>
</feature>
<dbReference type="InterPro" id="IPR010298">
    <property type="entry name" value="YacP-like"/>
</dbReference>
<name>A0A1C3E3W1_9PLAN</name>
<accession>A0A1C3E3W1</accession>
<protein>
    <recommendedName>
        <fullName evidence="4">RNA-binding protein</fullName>
    </recommendedName>
</protein>
<evidence type="ECO:0000313" key="2">
    <source>
        <dbReference type="EMBL" id="ODA27935.1"/>
    </source>
</evidence>
<evidence type="ECO:0008006" key="4">
    <source>
        <dbReference type="Google" id="ProtNLM"/>
    </source>
</evidence>
<feature type="compositionally biased region" description="Basic and acidic residues" evidence="1">
    <location>
        <begin position="209"/>
        <end position="219"/>
    </location>
</feature>
<organism evidence="2 3">
    <name type="scientific">Planctopirus hydrillae</name>
    <dbReference type="NCBI Taxonomy" id="1841610"/>
    <lineage>
        <taxon>Bacteria</taxon>
        <taxon>Pseudomonadati</taxon>
        <taxon>Planctomycetota</taxon>
        <taxon>Planctomycetia</taxon>
        <taxon>Planctomycetales</taxon>
        <taxon>Planctomycetaceae</taxon>
        <taxon>Planctopirus</taxon>
    </lineage>
</organism>
<dbReference type="Proteomes" id="UP000094828">
    <property type="component" value="Unassembled WGS sequence"/>
</dbReference>
<feature type="compositionally biased region" description="Basic and acidic residues" evidence="1">
    <location>
        <begin position="186"/>
        <end position="195"/>
    </location>
</feature>
<dbReference type="OrthoDB" id="286832at2"/>
<sequence>MARYYHLIDGYNLMHAAGIARVRYARGDLERCRNRLLLKLSELLTEDERQRATVVFDAREAPPGSIQRHIYRGMNVEFAEPGTEADDHIEILISNHSASRQLLLVSSDHRLQRAVKRRHGRSIDSEEFLRVYTQREMMREHEPHADDQSPPATISQQKDLEFWLDEFENVDPRQILRELPKEISESRFLPPEEKSGTSAPVTPANFEIDPAHERTRWEQEVDELQDLLDDPQRVKNWIDDPDFRQH</sequence>